<dbReference type="InterPro" id="IPR005100">
    <property type="entry name" value="NGN-domain"/>
</dbReference>
<dbReference type="InterPro" id="IPR017071">
    <property type="entry name" value="TF_Spt5_eukaryote"/>
</dbReference>
<dbReference type="InterPro" id="IPR005824">
    <property type="entry name" value="KOW"/>
</dbReference>
<dbReference type="CDD" id="cd09888">
    <property type="entry name" value="NGN_Euk"/>
    <property type="match status" value="1"/>
</dbReference>
<evidence type="ECO:0000256" key="4">
    <source>
        <dbReference type="ARBA" id="ARBA00023242"/>
    </source>
</evidence>
<feature type="region of interest" description="Disordered" evidence="6">
    <location>
        <begin position="1"/>
        <end position="74"/>
    </location>
</feature>
<dbReference type="PANTHER" id="PTHR11125">
    <property type="entry name" value="SUPPRESSOR OF TY 5"/>
    <property type="match status" value="1"/>
</dbReference>
<comment type="caution">
    <text evidence="9">The sequence shown here is derived from an EMBL/GenBank/DDBJ whole genome shotgun (WGS) entry which is preliminary data.</text>
</comment>
<feature type="domain" description="KOW" evidence="8">
    <location>
        <begin position="574"/>
        <end position="601"/>
    </location>
</feature>
<dbReference type="InterPro" id="IPR041973">
    <property type="entry name" value="KOW_Spt5_1"/>
</dbReference>
<dbReference type="PANTHER" id="PTHR11125:SF7">
    <property type="entry name" value="TRANSCRIPTION ELONGATION FACTOR SPT5"/>
    <property type="match status" value="1"/>
</dbReference>
<keyword evidence="3" id="KW-0804">Transcription</keyword>
<evidence type="ECO:0000256" key="5">
    <source>
        <dbReference type="ARBA" id="ARBA00029645"/>
    </source>
</evidence>
<dbReference type="InterPro" id="IPR022581">
    <property type="entry name" value="Spt5_N"/>
</dbReference>
<feature type="domain" description="KOW" evidence="8">
    <location>
        <begin position="680"/>
        <end position="707"/>
    </location>
</feature>
<keyword evidence="9" id="KW-0648">Protein biosynthesis</keyword>
<dbReference type="InterPro" id="IPR041977">
    <property type="entry name" value="KOW_Spt5_4"/>
</dbReference>
<organism evidence="9 10">
    <name type="scientific">Fragariocoptes setiger</name>
    <dbReference type="NCBI Taxonomy" id="1670756"/>
    <lineage>
        <taxon>Eukaryota</taxon>
        <taxon>Metazoa</taxon>
        <taxon>Ecdysozoa</taxon>
        <taxon>Arthropoda</taxon>
        <taxon>Chelicerata</taxon>
        <taxon>Arachnida</taxon>
        <taxon>Acari</taxon>
        <taxon>Acariformes</taxon>
        <taxon>Trombidiformes</taxon>
        <taxon>Prostigmata</taxon>
        <taxon>Eupodina</taxon>
        <taxon>Eriophyoidea</taxon>
        <taxon>Phytoptidae</taxon>
        <taxon>Fragariocoptes</taxon>
    </lineage>
</organism>
<dbReference type="EMBL" id="JAIFTH010000104">
    <property type="protein sequence ID" value="KAG9510651.1"/>
    <property type="molecule type" value="Genomic_DNA"/>
</dbReference>
<feature type="compositionally biased region" description="Acidic residues" evidence="6">
    <location>
        <begin position="53"/>
        <end position="74"/>
    </location>
</feature>
<dbReference type="Pfam" id="PF23291">
    <property type="entry name" value="KOW4_SPT5"/>
    <property type="match status" value="1"/>
</dbReference>
<keyword evidence="9" id="KW-0251">Elongation factor</keyword>
<comment type="similarity">
    <text evidence="2">Belongs to the SPT5 family.</text>
</comment>
<dbReference type="InterPro" id="IPR041980">
    <property type="entry name" value="KOW_Spt5_6_metazoa"/>
</dbReference>
<dbReference type="SUPFAM" id="SSF50104">
    <property type="entry name" value="Translation proteins SH3-like domain"/>
    <property type="match status" value="1"/>
</dbReference>
<feature type="region of interest" description="Disordered" evidence="6">
    <location>
        <begin position="744"/>
        <end position="836"/>
    </location>
</feature>
<dbReference type="PIRSF" id="PIRSF036945">
    <property type="entry name" value="Spt5"/>
    <property type="match status" value="1"/>
</dbReference>
<dbReference type="Pfam" id="PF23284">
    <property type="entry name" value="KOW2_Spt5"/>
    <property type="match status" value="1"/>
</dbReference>
<evidence type="ECO:0000313" key="9">
    <source>
        <dbReference type="EMBL" id="KAG9510651.1"/>
    </source>
</evidence>
<keyword evidence="10" id="KW-1185">Reference proteome</keyword>
<dbReference type="Pfam" id="PF23288">
    <property type="entry name" value="KOW6_SPT5"/>
    <property type="match status" value="1"/>
</dbReference>
<evidence type="ECO:0000256" key="2">
    <source>
        <dbReference type="ARBA" id="ARBA00006956"/>
    </source>
</evidence>
<evidence type="ECO:0000256" key="1">
    <source>
        <dbReference type="ARBA" id="ARBA00004123"/>
    </source>
</evidence>
<dbReference type="Gene3D" id="2.30.30.30">
    <property type="match status" value="3"/>
</dbReference>
<feature type="domain" description="KOW" evidence="8">
    <location>
        <begin position="972"/>
        <end position="999"/>
    </location>
</feature>
<evidence type="ECO:0000256" key="6">
    <source>
        <dbReference type="SAM" id="MobiDB-lite"/>
    </source>
</evidence>
<dbReference type="InterPro" id="IPR057936">
    <property type="entry name" value="KOWx_Spt5"/>
</dbReference>
<feature type="compositionally biased region" description="Basic residues" evidence="6">
    <location>
        <begin position="36"/>
        <end position="46"/>
    </location>
</feature>
<feature type="non-terminal residue" evidence="9">
    <location>
        <position position="1"/>
    </location>
</feature>
<dbReference type="SMART" id="SM00739">
    <property type="entry name" value="KOW"/>
    <property type="match status" value="6"/>
</dbReference>
<dbReference type="CDD" id="cd06081">
    <property type="entry name" value="KOW_Spt5_1"/>
    <property type="match status" value="1"/>
</dbReference>
<dbReference type="Proteomes" id="UP000825002">
    <property type="component" value="Unassembled WGS sequence"/>
</dbReference>
<comment type="subcellular location">
    <subcellularLocation>
        <location evidence="1">Nucleus</location>
    </subcellularLocation>
</comment>
<feature type="compositionally biased region" description="Polar residues" evidence="6">
    <location>
        <begin position="799"/>
        <end position="814"/>
    </location>
</feature>
<protein>
    <recommendedName>
        <fullName evidence="5">DRB sensitivity-inducing factor large subunit</fullName>
    </recommendedName>
</protein>
<dbReference type="Pfam" id="PF03439">
    <property type="entry name" value="Spt5-NGN"/>
    <property type="match status" value="1"/>
</dbReference>
<dbReference type="Pfam" id="PF11942">
    <property type="entry name" value="Spt5_N"/>
    <property type="match status" value="1"/>
</dbReference>
<evidence type="ECO:0000313" key="10">
    <source>
        <dbReference type="Proteomes" id="UP000825002"/>
    </source>
</evidence>
<dbReference type="GO" id="GO:0003746">
    <property type="term" value="F:translation elongation factor activity"/>
    <property type="evidence" value="ECO:0007669"/>
    <property type="project" value="UniProtKB-KW"/>
</dbReference>
<evidence type="ECO:0000259" key="7">
    <source>
        <dbReference type="SMART" id="SM00738"/>
    </source>
</evidence>
<dbReference type="Gene3D" id="3.30.70.940">
    <property type="entry name" value="NusG, N-terminal domain"/>
    <property type="match status" value="1"/>
</dbReference>
<dbReference type="CDD" id="cd06083">
    <property type="entry name" value="KOW_Spt5_3"/>
    <property type="match status" value="1"/>
</dbReference>
<evidence type="ECO:0000259" key="8">
    <source>
        <dbReference type="SMART" id="SM00739"/>
    </source>
</evidence>
<dbReference type="InterPro" id="IPR008991">
    <property type="entry name" value="Translation_prot_SH3-like_sf"/>
</dbReference>
<feature type="compositionally biased region" description="Acidic residues" evidence="6">
    <location>
        <begin position="9"/>
        <end position="32"/>
    </location>
</feature>
<dbReference type="InterPro" id="IPR041978">
    <property type="entry name" value="KOW_Spt5_5"/>
</dbReference>
<name>A0ABQ7SB81_9ACAR</name>
<dbReference type="CDD" id="cd06082">
    <property type="entry name" value="KOW_Spt5_2"/>
    <property type="match status" value="1"/>
</dbReference>
<dbReference type="InterPro" id="IPR036735">
    <property type="entry name" value="NGN_dom_sf"/>
</dbReference>
<reference evidence="9 10" key="1">
    <citation type="submission" date="2020-10" db="EMBL/GenBank/DDBJ databases">
        <authorList>
            <person name="Klimov P.B."/>
            <person name="Dyachkov S.M."/>
            <person name="Chetverikov P.E."/>
        </authorList>
    </citation>
    <scope>NUCLEOTIDE SEQUENCE [LARGE SCALE GENOMIC DNA]</scope>
    <source>
        <strain evidence="9">BMOC 18-1129-001#AD2665</strain>
        <tissue evidence="9">Entire mites</tissue>
    </source>
</reference>
<feature type="domain" description="KOW" evidence="8">
    <location>
        <begin position="451"/>
        <end position="478"/>
    </location>
</feature>
<dbReference type="InterPro" id="IPR041976">
    <property type="entry name" value="KOW_Spt5_3"/>
</dbReference>
<dbReference type="CDD" id="cd06085">
    <property type="entry name" value="KOW_Spt5_5"/>
    <property type="match status" value="1"/>
</dbReference>
<dbReference type="Pfam" id="PF23042">
    <property type="entry name" value="KOW1_SPT5"/>
    <property type="match status" value="1"/>
</dbReference>
<gene>
    <name evidence="9" type="primary">Supt5h</name>
    <name evidence="9" type="ORF">GZH46_00796</name>
</gene>
<feature type="domain" description="KOW" evidence="8">
    <location>
        <begin position="399"/>
        <end position="426"/>
    </location>
</feature>
<feature type="compositionally biased region" description="Polar residues" evidence="6">
    <location>
        <begin position="775"/>
        <end position="788"/>
    </location>
</feature>
<keyword evidence="4" id="KW-0539">Nucleus</keyword>
<evidence type="ECO:0000256" key="3">
    <source>
        <dbReference type="ARBA" id="ARBA00023163"/>
    </source>
</evidence>
<dbReference type="InterPro" id="IPR041975">
    <property type="entry name" value="KOW_Spt5_2"/>
</dbReference>
<dbReference type="InterPro" id="IPR014722">
    <property type="entry name" value="Rib_uL2_dom2"/>
</dbReference>
<sequence>MPKRKDVSSDESDDDIEDDDDFDEEEDDEIEEVQVSKKKKKSKKSKSARDFILDEAEVDDDDNGEDEDYYGDDFDDIIGDKRSEVDAAAASAHEDVNKHRRLQMMWQDKDEDEIEEYYKRKYAEQSAAERSSYGHGDSEELTDEITQTALMPSVKDPNLWIVKCQMGQEKATALLLMRKFIAYEKSPEPLQIKSVIAVEGIKGFIYIEAYKQTHLKQAIEGVNSLRIGIHKQTMVPIAEMPDVLRVVKEQVRVKNGQWVRLKRTIYKGDLAKVDYVDTAQNQVHLRLTPRIDYTKMRGQMKHSQPEQSDGLKKKNRFKRPVPKLFDLDAIRAIGGEISTDGDFMIFEGNRYRRGYLYKTFPIDAITVEGVRPTLAELERAEERNLDETEIHVAVDKDTKFSPGDKVEVAEGELVHLQGRVLAIDGSKVTMLPNHQELTEPLEFPANELKKCFDVGDHVKVIDGKYEGDTGYIVSVSENSAVFLSDLSVDEIRVFTRDLQLCSDRATGVDSLGQFNWGDLVQLDQQTVGVIVRLEKENIQVLNQHGRVKLVKSQSVTKKDDNKRKAVALDKENNQITVKDHVRVIDGPHKDKAGEIKHIYRNWAFLHSRTVLENGGIFVCKTRNLSLVGNASKPANNATQLYEQPFMSPRMMSPRHASGPGATSNGFINPGTFGGRDKQALSLIGRTIRISKGPYKGHIGIVKDAIGLNARVELHSDCKTITVHQHNICIYNDIGSHSGAELTYTRPTPLYSQTPTHGGRTPSHVGLATPMHDGSATPNPNSGWDSAQTPRPDFDYDEPPQSQQPTSFVNPSTPNYRAPDTPDPNGPYTPQTPGIYAGNDSVYSPYAAAPSPSTSAFQNVAAPSPAGAAFIAPSPGGYHGPSSAMPYNSYAPMTPGASASTLFNHNPQTPGAGMEGHSEWQAPDMEVKIKSNRDGLVGQIGYITNVSGNVASVFLNSEDRVVSIAFDDLEPVQPRVHDRLRIMSGPYKDQTAKLITIDKNTAGHYDAYCQLEGKDKSSVQVVELKSCCKLHSHEK</sequence>
<dbReference type="InterPro" id="IPR006645">
    <property type="entry name" value="NGN-like_dom"/>
</dbReference>
<feature type="domain" description="KOW" evidence="8">
    <location>
        <begin position="252"/>
        <end position="279"/>
    </location>
</feature>
<dbReference type="InterPro" id="IPR039659">
    <property type="entry name" value="SPT5"/>
</dbReference>
<dbReference type="Pfam" id="PF23037">
    <property type="entry name" value="KOWx_SPT5"/>
    <property type="match status" value="1"/>
</dbReference>
<feature type="domain" description="NusG-like N-terminal" evidence="7">
    <location>
        <begin position="156"/>
        <end position="247"/>
    </location>
</feature>
<accession>A0ABQ7SB81</accession>
<dbReference type="SMART" id="SM00738">
    <property type="entry name" value="NGN"/>
    <property type="match status" value="1"/>
</dbReference>
<dbReference type="InterPro" id="IPR039385">
    <property type="entry name" value="NGN_Euk"/>
</dbReference>
<dbReference type="CDD" id="cd06084">
    <property type="entry name" value="KOW_Spt5_4"/>
    <property type="match status" value="1"/>
</dbReference>
<proteinExistence type="inferred from homology"/>
<dbReference type="Pfam" id="PF23290">
    <property type="entry name" value="KOW5_SPT5"/>
    <property type="match status" value="1"/>
</dbReference>